<keyword evidence="6" id="KW-0805">Transcription regulation</keyword>
<evidence type="ECO:0000313" key="17">
    <source>
        <dbReference type="WBParaSite" id="NBR_0001948101-mRNA-1"/>
    </source>
</evidence>
<evidence type="ECO:0000256" key="5">
    <source>
        <dbReference type="ARBA" id="ARBA00022833"/>
    </source>
</evidence>
<dbReference type="PANTHER" id="PTHR11447">
    <property type="entry name" value="CELLULAR TUMOR ANTIGEN P53"/>
    <property type="match status" value="1"/>
</dbReference>
<accession>A0A0N4YQF9</accession>
<evidence type="ECO:0000259" key="14">
    <source>
        <dbReference type="Pfam" id="PF21907"/>
    </source>
</evidence>
<feature type="binding site" evidence="11">
    <location>
        <position position="131"/>
    </location>
    <ligand>
        <name>Zn(2+)</name>
        <dbReference type="ChEBI" id="CHEBI:29105"/>
    </ligand>
</feature>
<dbReference type="Proteomes" id="UP000271162">
    <property type="component" value="Unassembled WGS sequence"/>
</dbReference>
<evidence type="ECO:0000256" key="1">
    <source>
        <dbReference type="ARBA" id="ARBA00004123"/>
    </source>
</evidence>
<dbReference type="Pfam" id="PF21907">
    <property type="entry name" value="SAM_CEP-1_C"/>
    <property type="match status" value="1"/>
</dbReference>
<evidence type="ECO:0000256" key="3">
    <source>
        <dbReference type="ARBA" id="ARBA00022703"/>
    </source>
</evidence>
<reference evidence="15 16" key="2">
    <citation type="submission" date="2018-11" db="EMBL/GenBank/DDBJ databases">
        <authorList>
            <consortium name="Pathogen Informatics"/>
        </authorList>
    </citation>
    <scope>NUCLEOTIDE SEQUENCE [LARGE SCALE GENOMIC DNA]</scope>
</reference>
<dbReference type="SUPFAM" id="SSF49417">
    <property type="entry name" value="p53-like transcription factors"/>
    <property type="match status" value="1"/>
</dbReference>
<gene>
    <name evidence="15" type="ORF">NBR_LOCUS19482</name>
</gene>
<feature type="region of interest" description="Disordered" evidence="12">
    <location>
        <begin position="1"/>
        <end position="58"/>
    </location>
</feature>
<comment type="similarity">
    <text evidence="2">Belongs to the p53 family.</text>
</comment>
<dbReference type="PANTHER" id="PTHR11447:SF16">
    <property type="entry name" value="P53 PROTEIN LONG FORM VARIANT 1"/>
    <property type="match status" value="1"/>
</dbReference>
<keyword evidence="9" id="KW-0804">Transcription</keyword>
<reference evidence="17" key="1">
    <citation type="submission" date="2017-02" db="UniProtKB">
        <authorList>
            <consortium name="WormBaseParasite"/>
        </authorList>
    </citation>
    <scope>IDENTIFICATION</scope>
</reference>
<evidence type="ECO:0000256" key="12">
    <source>
        <dbReference type="SAM" id="MobiDB-lite"/>
    </source>
</evidence>
<feature type="domain" description="CEP-1 C-terminal SAM" evidence="14">
    <location>
        <begin position="236"/>
        <end position="311"/>
    </location>
</feature>
<dbReference type="GO" id="GO:0005634">
    <property type="term" value="C:nucleus"/>
    <property type="evidence" value="ECO:0007669"/>
    <property type="project" value="UniProtKB-SubCell"/>
</dbReference>
<dbReference type="InterPro" id="IPR054106">
    <property type="entry name" value="CEP-1_C"/>
</dbReference>
<keyword evidence="4 11" id="KW-0479">Metal-binding</keyword>
<evidence type="ECO:0000259" key="13">
    <source>
        <dbReference type="Pfam" id="PF00870"/>
    </source>
</evidence>
<dbReference type="PRINTS" id="PR00386">
    <property type="entry name" value="P53SUPPRESSR"/>
</dbReference>
<dbReference type="EMBL" id="UYSL01024216">
    <property type="protein sequence ID" value="VDL83216.1"/>
    <property type="molecule type" value="Genomic_DNA"/>
</dbReference>
<evidence type="ECO:0000256" key="8">
    <source>
        <dbReference type="ARBA" id="ARBA00023159"/>
    </source>
</evidence>
<dbReference type="WBParaSite" id="NBR_0001948101-mRNA-1">
    <property type="protein sequence ID" value="NBR_0001948101-mRNA-1"/>
    <property type="gene ID" value="NBR_0001948101"/>
</dbReference>
<keyword evidence="7" id="KW-0238">DNA-binding</keyword>
<keyword evidence="10" id="KW-0539">Nucleus</keyword>
<comment type="subcellular location">
    <subcellularLocation>
        <location evidence="1">Nucleus</location>
    </subcellularLocation>
</comment>
<dbReference type="OMA" id="FLMHEEK"/>
<dbReference type="Pfam" id="PF00870">
    <property type="entry name" value="P53"/>
    <property type="match status" value="1"/>
</dbReference>
<dbReference type="Gene3D" id="2.60.40.720">
    <property type="match status" value="1"/>
</dbReference>
<evidence type="ECO:0000256" key="11">
    <source>
        <dbReference type="PIRSR" id="PIRSR602117-1"/>
    </source>
</evidence>
<sequence>MRTRSTTAGLKAPAQENSPVETKVNDSPTRDPAPAVDEQQAQQPQQQNTEPWTSSSESLIHSLVQRRETAFRVDHSTNKVVEEFGLCRYGSVVHRQHFVRTEHVKAIYDEHDGIYSLTIPLCDTTSFTFTCFSSCSGGINRRPIQLVFILEAPDGTPQDMCYIALKVCANPLRDSAKEDDKLYDPGNEVAFAGANARKRFNRPVEADFKRVRAMPNYNDPEETCSMYEIHVSDPRKFRKILWFLMHEEKIDQLLYSNALDNPFRHIFMPCEDTPLKCWLSRPEIGLLMLVEEFERRALFTIGDLAKVYRTDLTATVDDFRCRAIVNGALEMNYGPDGYNQCSWTVNTEQH</sequence>
<name>A0A0N4YQF9_NIPBR</name>
<evidence type="ECO:0000256" key="9">
    <source>
        <dbReference type="ARBA" id="ARBA00023163"/>
    </source>
</evidence>
<comment type="cofactor">
    <cofactor evidence="11">
        <name>Zn(2+)</name>
        <dbReference type="ChEBI" id="CHEBI:29105"/>
    </cofactor>
    <text evidence="11">Binds 1 zinc ion per subunit.</text>
</comment>
<dbReference type="InterPro" id="IPR012346">
    <property type="entry name" value="p53/RUNT-type_TF_DNA-bd_sf"/>
</dbReference>
<feature type="binding site" evidence="11">
    <location>
        <position position="135"/>
    </location>
    <ligand>
        <name>Zn(2+)</name>
        <dbReference type="ChEBI" id="CHEBI:29105"/>
    </ligand>
</feature>
<keyword evidence="8" id="KW-0010">Activator</keyword>
<evidence type="ECO:0000313" key="16">
    <source>
        <dbReference type="Proteomes" id="UP000271162"/>
    </source>
</evidence>
<evidence type="ECO:0000256" key="4">
    <source>
        <dbReference type="ARBA" id="ARBA00022723"/>
    </source>
</evidence>
<dbReference type="InterPro" id="IPR002117">
    <property type="entry name" value="p53_tumour_suppressor"/>
</dbReference>
<dbReference type="AlphaFoldDB" id="A0A0N4YQF9"/>
<proteinExistence type="inferred from homology"/>
<dbReference type="STRING" id="27835.A0A0N4YQF9"/>
<dbReference type="InterPro" id="IPR008967">
    <property type="entry name" value="p53-like_TF_DNA-bd_sf"/>
</dbReference>
<protein>
    <submittedName>
        <fullName evidence="17">P53 domain-containing protein</fullName>
    </submittedName>
</protein>
<dbReference type="GO" id="GO:0000981">
    <property type="term" value="F:DNA-binding transcription factor activity, RNA polymerase II-specific"/>
    <property type="evidence" value="ECO:0007669"/>
    <property type="project" value="TreeGrafter"/>
</dbReference>
<keyword evidence="16" id="KW-1185">Reference proteome</keyword>
<dbReference type="GO" id="GO:0006915">
    <property type="term" value="P:apoptotic process"/>
    <property type="evidence" value="ECO:0007669"/>
    <property type="project" value="UniProtKB-KW"/>
</dbReference>
<keyword evidence="3" id="KW-0053">Apoptosis</keyword>
<feature type="domain" description="p53 DNA-binding" evidence="13">
    <location>
        <begin position="93"/>
        <end position="181"/>
    </location>
</feature>
<evidence type="ECO:0000313" key="15">
    <source>
        <dbReference type="EMBL" id="VDL83216.1"/>
    </source>
</evidence>
<keyword evidence="5 11" id="KW-0862">Zinc</keyword>
<feature type="compositionally biased region" description="Polar residues" evidence="12">
    <location>
        <begin position="48"/>
        <end position="58"/>
    </location>
</feature>
<feature type="compositionally biased region" description="Low complexity" evidence="12">
    <location>
        <begin position="32"/>
        <end position="47"/>
    </location>
</feature>
<evidence type="ECO:0000256" key="7">
    <source>
        <dbReference type="ARBA" id="ARBA00023125"/>
    </source>
</evidence>
<dbReference type="GO" id="GO:0000978">
    <property type="term" value="F:RNA polymerase II cis-regulatory region sequence-specific DNA binding"/>
    <property type="evidence" value="ECO:0007669"/>
    <property type="project" value="TreeGrafter"/>
</dbReference>
<organism evidence="17">
    <name type="scientific">Nippostrongylus brasiliensis</name>
    <name type="common">Rat hookworm</name>
    <dbReference type="NCBI Taxonomy" id="27835"/>
    <lineage>
        <taxon>Eukaryota</taxon>
        <taxon>Metazoa</taxon>
        <taxon>Ecdysozoa</taxon>
        <taxon>Nematoda</taxon>
        <taxon>Chromadorea</taxon>
        <taxon>Rhabditida</taxon>
        <taxon>Rhabditina</taxon>
        <taxon>Rhabditomorpha</taxon>
        <taxon>Strongyloidea</taxon>
        <taxon>Heligmosomidae</taxon>
        <taxon>Nippostrongylus</taxon>
    </lineage>
</organism>
<evidence type="ECO:0000256" key="10">
    <source>
        <dbReference type="ARBA" id="ARBA00023242"/>
    </source>
</evidence>
<dbReference type="InterPro" id="IPR011615">
    <property type="entry name" value="p53_DNA-bd"/>
</dbReference>
<evidence type="ECO:0000256" key="6">
    <source>
        <dbReference type="ARBA" id="ARBA00023015"/>
    </source>
</evidence>
<dbReference type="GO" id="GO:0046872">
    <property type="term" value="F:metal ion binding"/>
    <property type="evidence" value="ECO:0007669"/>
    <property type="project" value="UniProtKB-KW"/>
</dbReference>
<evidence type="ECO:0000256" key="2">
    <source>
        <dbReference type="ARBA" id="ARBA00006167"/>
    </source>
</evidence>